<evidence type="ECO:0000256" key="7">
    <source>
        <dbReference type="ARBA" id="ARBA00022927"/>
    </source>
</evidence>
<keyword evidence="5" id="KW-0997">Cell inner membrane</keyword>
<keyword evidence="6" id="KW-0812">Transmembrane</keyword>
<feature type="chain" id="PRO_5031167769" evidence="10">
    <location>
        <begin position="22"/>
        <end position="264"/>
    </location>
</feature>
<organism evidence="12 13">
    <name type="scientific">Sphingomonas kyeonggiensis</name>
    <dbReference type="NCBI Taxonomy" id="1268553"/>
    <lineage>
        <taxon>Bacteria</taxon>
        <taxon>Pseudomonadati</taxon>
        <taxon>Pseudomonadota</taxon>
        <taxon>Alphaproteobacteria</taxon>
        <taxon>Sphingomonadales</taxon>
        <taxon>Sphingomonadaceae</taxon>
        <taxon>Sphingomonas</taxon>
    </lineage>
</organism>
<evidence type="ECO:0000256" key="8">
    <source>
        <dbReference type="ARBA" id="ARBA00022989"/>
    </source>
</evidence>
<sequence>MARLRIVLAAAALLAPLPGLAQTVTAAPDVAPAPGPANRATPQMHPSLWFADGDYPRSAIRAEQEGRAGVLLEIASNGRIHACSILSSSQSSALDRETCRIVMRRARFTPALGRDRKPAPDRWSASIDWKLPTDVTYAPTYQAVCDDCGLGIFTPPPEHFPSPQALGDPDLWFQPADYPPGLLKRGGSVEVLFGVRKSGAVRSCRITASSGMPDWDSRICGVLRGRARFQPEREAKEKWRSRYWGHRYSWGPAIANSFPNRLPM</sequence>
<feature type="signal peptide" evidence="10">
    <location>
        <begin position="1"/>
        <end position="21"/>
    </location>
</feature>
<protein>
    <submittedName>
        <fullName evidence="12">TonB family protein</fullName>
    </submittedName>
</protein>
<keyword evidence="7" id="KW-0653">Protein transport</keyword>
<keyword evidence="13" id="KW-1185">Reference proteome</keyword>
<evidence type="ECO:0000256" key="5">
    <source>
        <dbReference type="ARBA" id="ARBA00022519"/>
    </source>
</evidence>
<comment type="subcellular location">
    <subcellularLocation>
        <location evidence="1">Cell inner membrane</location>
        <topology evidence="1">Single-pass membrane protein</topology>
        <orientation evidence="1">Periplasmic side</orientation>
    </subcellularLocation>
</comment>
<dbReference type="GO" id="GO:0098797">
    <property type="term" value="C:plasma membrane protein complex"/>
    <property type="evidence" value="ECO:0007669"/>
    <property type="project" value="TreeGrafter"/>
</dbReference>
<gene>
    <name evidence="12" type="ORF">GGR46_001467</name>
</gene>
<dbReference type="Pfam" id="PF03544">
    <property type="entry name" value="TonB_C"/>
    <property type="match status" value="1"/>
</dbReference>
<keyword evidence="3" id="KW-0813">Transport</keyword>
<dbReference type="Gene3D" id="3.30.1150.10">
    <property type="match status" value="2"/>
</dbReference>
<evidence type="ECO:0000256" key="3">
    <source>
        <dbReference type="ARBA" id="ARBA00022448"/>
    </source>
</evidence>
<dbReference type="InterPro" id="IPR037682">
    <property type="entry name" value="TonB_C"/>
</dbReference>
<evidence type="ECO:0000256" key="10">
    <source>
        <dbReference type="SAM" id="SignalP"/>
    </source>
</evidence>
<accession>A0A7W6JQY9</accession>
<dbReference type="PANTHER" id="PTHR33446">
    <property type="entry name" value="PROTEIN TONB-RELATED"/>
    <property type="match status" value="1"/>
</dbReference>
<keyword evidence="4" id="KW-1003">Cell membrane</keyword>
<dbReference type="GO" id="GO:0015031">
    <property type="term" value="P:protein transport"/>
    <property type="evidence" value="ECO:0007669"/>
    <property type="project" value="UniProtKB-KW"/>
</dbReference>
<proteinExistence type="inferred from homology"/>
<dbReference type="SUPFAM" id="SSF74653">
    <property type="entry name" value="TolA/TonB C-terminal domain"/>
    <property type="match status" value="2"/>
</dbReference>
<evidence type="ECO:0000256" key="6">
    <source>
        <dbReference type="ARBA" id="ARBA00022692"/>
    </source>
</evidence>
<dbReference type="GO" id="GO:0031992">
    <property type="term" value="F:energy transducer activity"/>
    <property type="evidence" value="ECO:0007669"/>
    <property type="project" value="TreeGrafter"/>
</dbReference>
<evidence type="ECO:0000256" key="1">
    <source>
        <dbReference type="ARBA" id="ARBA00004383"/>
    </source>
</evidence>
<keyword evidence="8" id="KW-1133">Transmembrane helix</keyword>
<name>A0A7W6JQY9_9SPHN</name>
<dbReference type="RefSeq" id="WP_183995985.1">
    <property type="nucleotide sequence ID" value="NZ_JACIEH010000001.1"/>
</dbReference>
<dbReference type="PROSITE" id="PS52015">
    <property type="entry name" value="TONB_CTD"/>
    <property type="match status" value="1"/>
</dbReference>
<comment type="caution">
    <text evidence="12">The sequence shown here is derived from an EMBL/GenBank/DDBJ whole genome shotgun (WGS) entry which is preliminary data.</text>
</comment>
<evidence type="ECO:0000313" key="13">
    <source>
        <dbReference type="Proteomes" id="UP000557392"/>
    </source>
</evidence>
<keyword evidence="9" id="KW-0472">Membrane</keyword>
<evidence type="ECO:0000259" key="11">
    <source>
        <dbReference type="PROSITE" id="PS52015"/>
    </source>
</evidence>
<keyword evidence="10" id="KW-0732">Signal</keyword>
<reference evidence="12 13" key="1">
    <citation type="submission" date="2020-08" db="EMBL/GenBank/DDBJ databases">
        <title>Genomic Encyclopedia of Type Strains, Phase IV (KMG-IV): sequencing the most valuable type-strain genomes for metagenomic binning, comparative biology and taxonomic classification.</title>
        <authorList>
            <person name="Goeker M."/>
        </authorList>
    </citation>
    <scope>NUCLEOTIDE SEQUENCE [LARGE SCALE GENOMIC DNA]</scope>
    <source>
        <strain evidence="12 13">DSM 101806</strain>
    </source>
</reference>
<dbReference type="GO" id="GO:0055085">
    <property type="term" value="P:transmembrane transport"/>
    <property type="evidence" value="ECO:0007669"/>
    <property type="project" value="InterPro"/>
</dbReference>
<dbReference type="NCBIfam" id="TIGR01352">
    <property type="entry name" value="tonB_Cterm"/>
    <property type="match status" value="1"/>
</dbReference>
<dbReference type="InterPro" id="IPR006260">
    <property type="entry name" value="TonB/TolA_C"/>
</dbReference>
<evidence type="ECO:0000256" key="9">
    <source>
        <dbReference type="ARBA" id="ARBA00023136"/>
    </source>
</evidence>
<dbReference type="PANTHER" id="PTHR33446:SF2">
    <property type="entry name" value="PROTEIN TONB"/>
    <property type="match status" value="1"/>
</dbReference>
<dbReference type="AlphaFoldDB" id="A0A7W6JQY9"/>
<dbReference type="InterPro" id="IPR051045">
    <property type="entry name" value="TonB-dependent_transducer"/>
</dbReference>
<evidence type="ECO:0000313" key="12">
    <source>
        <dbReference type="EMBL" id="MBB4097934.1"/>
    </source>
</evidence>
<feature type="domain" description="TonB C-terminal" evidence="11">
    <location>
        <begin position="40"/>
        <end position="138"/>
    </location>
</feature>
<evidence type="ECO:0000256" key="2">
    <source>
        <dbReference type="ARBA" id="ARBA00006555"/>
    </source>
</evidence>
<dbReference type="Proteomes" id="UP000557392">
    <property type="component" value="Unassembled WGS sequence"/>
</dbReference>
<evidence type="ECO:0000256" key="4">
    <source>
        <dbReference type="ARBA" id="ARBA00022475"/>
    </source>
</evidence>
<comment type="similarity">
    <text evidence="2">Belongs to the TonB family.</text>
</comment>
<dbReference type="EMBL" id="JACIEH010000001">
    <property type="protein sequence ID" value="MBB4097934.1"/>
    <property type="molecule type" value="Genomic_DNA"/>
</dbReference>